<dbReference type="PANTHER" id="PTHR45436">
    <property type="entry name" value="SENSOR HISTIDINE KINASE YKOH"/>
    <property type="match status" value="1"/>
</dbReference>
<keyword evidence="9" id="KW-0902">Two-component regulatory system</keyword>
<dbReference type="InterPro" id="IPR050428">
    <property type="entry name" value="TCS_sensor_his_kinase"/>
</dbReference>
<dbReference type="PANTHER" id="PTHR45436:SF5">
    <property type="entry name" value="SENSOR HISTIDINE KINASE TRCS"/>
    <property type="match status" value="1"/>
</dbReference>
<evidence type="ECO:0000256" key="7">
    <source>
        <dbReference type="ARBA" id="ARBA00022777"/>
    </source>
</evidence>
<dbReference type="Pfam" id="PF00512">
    <property type="entry name" value="HisKA"/>
    <property type="match status" value="1"/>
</dbReference>
<evidence type="ECO:0000259" key="12">
    <source>
        <dbReference type="PROSITE" id="PS50109"/>
    </source>
</evidence>
<dbReference type="InterPro" id="IPR003594">
    <property type="entry name" value="HATPase_dom"/>
</dbReference>
<evidence type="ECO:0000313" key="15">
    <source>
        <dbReference type="Proteomes" id="UP001549749"/>
    </source>
</evidence>
<evidence type="ECO:0000256" key="1">
    <source>
        <dbReference type="ARBA" id="ARBA00000085"/>
    </source>
</evidence>
<dbReference type="Gene3D" id="1.10.287.130">
    <property type="match status" value="1"/>
</dbReference>
<dbReference type="Gene3D" id="6.10.340.10">
    <property type="match status" value="1"/>
</dbReference>
<dbReference type="SMART" id="SM00388">
    <property type="entry name" value="HisKA"/>
    <property type="match status" value="1"/>
</dbReference>
<dbReference type="InterPro" id="IPR003660">
    <property type="entry name" value="HAMP_dom"/>
</dbReference>
<keyword evidence="6 11" id="KW-0812">Transmembrane</keyword>
<dbReference type="CDD" id="cd00082">
    <property type="entry name" value="HisKA"/>
    <property type="match status" value="1"/>
</dbReference>
<evidence type="ECO:0000256" key="6">
    <source>
        <dbReference type="ARBA" id="ARBA00022692"/>
    </source>
</evidence>
<comment type="subcellular location">
    <subcellularLocation>
        <location evidence="2">Membrane</location>
    </subcellularLocation>
</comment>
<comment type="caution">
    <text evidence="14">The sequence shown here is derived from an EMBL/GenBank/DDBJ whole genome shotgun (WGS) entry which is preliminary data.</text>
</comment>
<dbReference type="Pfam" id="PF02518">
    <property type="entry name" value="HATPase_c"/>
    <property type="match status" value="1"/>
</dbReference>
<dbReference type="SMART" id="SM00387">
    <property type="entry name" value="HATPase_c"/>
    <property type="match status" value="1"/>
</dbReference>
<dbReference type="InterPro" id="IPR003661">
    <property type="entry name" value="HisK_dim/P_dom"/>
</dbReference>
<dbReference type="InterPro" id="IPR036097">
    <property type="entry name" value="HisK_dim/P_sf"/>
</dbReference>
<dbReference type="PRINTS" id="PR00344">
    <property type="entry name" value="BCTRLSENSOR"/>
</dbReference>
<dbReference type="RefSeq" id="WP_354660130.1">
    <property type="nucleotide sequence ID" value="NZ_JBEXAC010000001.1"/>
</dbReference>
<sequence>MQIKTRLTLLFTMLMAALLLAFALTVYFTSAETREDEYFKRLKQQAATKANLLFDTRIAPNVLQLIYKNAPNALFQEEVAIYDSNFELLYHDDVAIDRVKETKKMIDSIIVRKEIQFYLGDVQVVGFLYEHNNKAYIITAAAKDEYGLTKLAGLRNTIVIAFLAAVIVIFLAGQFLAQKSLHPVSSMVSKVKKITATNLDLRLDEGNRKDEIAALAITFNEMLNRLEHSFDAQKSFVSNISHELRTPLTTMLAEQQLILEKERTNEAYRAAILHTITDTQKLIRLSNSLLDLAKANYDQASIAFKHIRLDELLMDARTDVLEHQPLYKVDIAFEQEIDNDNDISVNGNIYLLKVAFVNLMENGCKFSENHHCKVSIAFNREDIILRFSDNGVGINPEELPHIFTPFFRGGNRKFADGNGIGLPLTKKIVELHRGSITVHSKQGEGTVFVIHLPHT</sequence>
<evidence type="ECO:0000256" key="2">
    <source>
        <dbReference type="ARBA" id="ARBA00004370"/>
    </source>
</evidence>
<dbReference type="CDD" id="cd00075">
    <property type="entry name" value="HATPase"/>
    <property type="match status" value="1"/>
</dbReference>
<keyword evidence="10 11" id="KW-0472">Membrane</keyword>
<evidence type="ECO:0000259" key="13">
    <source>
        <dbReference type="PROSITE" id="PS50885"/>
    </source>
</evidence>
<comment type="catalytic activity">
    <reaction evidence="1">
        <text>ATP + protein L-histidine = ADP + protein N-phospho-L-histidine.</text>
        <dbReference type="EC" id="2.7.13.3"/>
    </reaction>
</comment>
<evidence type="ECO:0000256" key="11">
    <source>
        <dbReference type="SAM" id="Phobius"/>
    </source>
</evidence>
<keyword evidence="14" id="KW-0067">ATP-binding</keyword>
<dbReference type="SUPFAM" id="SSF47384">
    <property type="entry name" value="Homodimeric domain of signal transducing histidine kinase"/>
    <property type="match status" value="1"/>
</dbReference>
<gene>
    <name evidence="14" type="ORF">ABR189_08945</name>
</gene>
<dbReference type="SUPFAM" id="SSF158472">
    <property type="entry name" value="HAMP domain-like"/>
    <property type="match status" value="1"/>
</dbReference>
<dbReference type="Gene3D" id="3.30.565.10">
    <property type="entry name" value="Histidine kinase-like ATPase, C-terminal domain"/>
    <property type="match status" value="1"/>
</dbReference>
<dbReference type="SMART" id="SM00304">
    <property type="entry name" value="HAMP"/>
    <property type="match status" value="1"/>
</dbReference>
<dbReference type="SUPFAM" id="SSF55874">
    <property type="entry name" value="ATPase domain of HSP90 chaperone/DNA topoisomerase II/histidine kinase"/>
    <property type="match status" value="1"/>
</dbReference>
<dbReference type="Pfam" id="PF00672">
    <property type="entry name" value="HAMP"/>
    <property type="match status" value="1"/>
</dbReference>
<proteinExistence type="predicted"/>
<evidence type="ECO:0000256" key="3">
    <source>
        <dbReference type="ARBA" id="ARBA00012438"/>
    </source>
</evidence>
<keyword evidence="7" id="KW-0418">Kinase</keyword>
<dbReference type="InterPro" id="IPR005467">
    <property type="entry name" value="His_kinase_dom"/>
</dbReference>
<evidence type="ECO:0000256" key="9">
    <source>
        <dbReference type="ARBA" id="ARBA00023012"/>
    </source>
</evidence>
<dbReference type="PROSITE" id="PS50109">
    <property type="entry name" value="HIS_KIN"/>
    <property type="match status" value="1"/>
</dbReference>
<dbReference type="InterPro" id="IPR004358">
    <property type="entry name" value="Sig_transdc_His_kin-like_C"/>
</dbReference>
<protein>
    <recommendedName>
        <fullName evidence="3">histidine kinase</fullName>
        <ecNumber evidence="3">2.7.13.3</ecNumber>
    </recommendedName>
</protein>
<dbReference type="EMBL" id="JBEXAC010000001">
    <property type="protein sequence ID" value="MET6997494.1"/>
    <property type="molecule type" value="Genomic_DNA"/>
</dbReference>
<evidence type="ECO:0000313" key="14">
    <source>
        <dbReference type="EMBL" id="MET6997494.1"/>
    </source>
</evidence>
<feature type="domain" description="HAMP" evidence="13">
    <location>
        <begin position="178"/>
        <end position="231"/>
    </location>
</feature>
<keyword evidence="5" id="KW-0808">Transferase</keyword>
<evidence type="ECO:0000256" key="4">
    <source>
        <dbReference type="ARBA" id="ARBA00022553"/>
    </source>
</evidence>
<reference evidence="14 15" key="1">
    <citation type="submission" date="2024-06" db="EMBL/GenBank/DDBJ databases">
        <title>Chitinophaga defluvii sp. nov., isolated from municipal sewage.</title>
        <authorList>
            <person name="Zhang L."/>
        </authorList>
    </citation>
    <scope>NUCLEOTIDE SEQUENCE [LARGE SCALE GENOMIC DNA]</scope>
    <source>
        <strain evidence="14 15">H8</strain>
    </source>
</reference>
<dbReference type="PROSITE" id="PS50885">
    <property type="entry name" value="HAMP"/>
    <property type="match status" value="1"/>
</dbReference>
<dbReference type="CDD" id="cd06225">
    <property type="entry name" value="HAMP"/>
    <property type="match status" value="1"/>
</dbReference>
<keyword evidence="15" id="KW-1185">Reference proteome</keyword>
<keyword evidence="4" id="KW-0597">Phosphoprotein</keyword>
<feature type="domain" description="Histidine kinase" evidence="12">
    <location>
        <begin position="239"/>
        <end position="455"/>
    </location>
</feature>
<evidence type="ECO:0000256" key="10">
    <source>
        <dbReference type="ARBA" id="ARBA00023136"/>
    </source>
</evidence>
<dbReference type="GO" id="GO:0005524">
    <property type="term" value="F:ATP binding"/>
    <property type="evidence" value="ECO:0007669"/>
    <property type="project" value="UniProtKB-KW"/>
</dbReference>
<keyword evidence="8 11" id="KW-1133">Transmembrane helix</keyword>
<keyword evidence="14" id="KW-0547">Nucleotide-binding</keyword>
<evidence type="ECO:0000256" key="5">
    <source>
        <dbReference type="ARBA" id="ARBA00022679"/>
    </source>
</evidence>
<name>A0ABV2T399_9BACT</name>
<dbReference type="Proteomes" id="UP001549749">
    <property type="component" value="Unassembled WGS sequence"/>
</dbReference>
<feature type="transmembrane region" description="Helical" evidence="11">
    <location>
        <begin position="158"/>
        <end position="177"/>
    </location>
</feature>
<organism evidence="14 15">
    <name type="scientific">Chitinophaga defluvii</name>
    <dbReference type="NCBI Taxonomy" id="3163343"/>
    <lineage>
        <taxon>Bacteria</taxon>
        <taxon>Pseudomonadati</taxon>
        <taxon>Bacteroidota</taxon>
        <taxon>Chitinophagia</taxon>
        <taxon>Chitinophagales</taxon>
        <taxon>Chitinophagaceae</taxon>
        <taxon>Chitinophaga</taxon>
    </lineage>
</organism>
<accession>A0ABV2T399</accession>
<dbReference type="EC" id="2.7.13.3" evidence="3"/>
<evidence type="ECO:0000256" key="8">
    <source>
        <dbReference type="ARBA" id="ARBA00022989"/>
    </source>
</evidence>
<dbReference type="InterPro" id="IPR036890">
    <property type="entry name" value="HATPase_C_sf"/>
</dbReference>